<proteinExistence type="predicted"/>
<feature type="compositionally biased region" description="Basic and acidic residues" evidence="1">
    <location>
        <begin position="92"/>
        <end position="104"/>
    </location>
</feature>
<dbReference type="OrthoDB" id="1523584at2"/>
<sequence>MNDNFENSIRKKLQEADFPFDQEAWNQMENLLNKDKDDDKPPIWWWLILPLCAIIIAVVFHLFQQPERKPDQLTVASPTTDSAIVLHTPGATKEEKREIRKTTEKATFTSPQTNHKKSFYQGTFTTKNDAEITAENITPGAFDTWHKVYNFNVYTKIDNTVEIPVISGITADTISLKPKTKKSFNRLYAGLSAGPDYNVAASFKYARLGFNLGAVLHYYFKPRWFISTGITYSKKIYGATPQDYKGTYNSYLKKIDADCNVLEIPLNINYVFLKKKNFSLSATAGTSSYFMLKEQYNYRYNNPSYDKEAVVTNENKHYLAVLNVGALYQQPVGNRLILGVQPYAKIPLSGVGAGQVKLYSSGITLQLTLTGRKK</sequence>
<keyword evidence="2" id="KW-0472">Membrane</keyword>
<dbReference type="InterPro" id="IPR025665">
    <property type="entry name" value="Beta-barrel_OMP_2"/>
</dbReference>
<dbReference type="RefSeq" id="WP_073082619.1">
    <property type="nucleotide sequence ID" value="NZ_FRBL01000005.1"/>
</dbReference>
<organism evidence="4 5">
    <name type="scientific">Chitinophaga jiangningensis</name>
    <dbReference type="NCBI Taxonomy" id="1419482"/>
    <lineage>
        <taxon>Bacteria</taxon>
        <taxon>Pseudomonadati</taxon>
        <taxon>Bacteroidota</taxon>
        <taxon>Chitinophagia</taxon>
        <taxon>Chitinophagales</taxon>
        <taxon>Chitinophagaceae</taxon>
        <taxon>Chitinophaga</taxon>
    </lineage>
</organism>
<dbReference type="Pfam" id="PF13568">
    <property type="entry name" value="OMP_b-brl_2"/>
    <property type="match status" value="1"/>
</dbReference>
<keyword evidence="2" id="KW-0812">Transmembrane</keyword>
<name>A0A1M7EKL3_9BACT</name>
<dbReference type="AlphaFoldDB" id="A0A1M7EKL3"/>
<keyword evidence="5" id="KW-1185">Reference proteome</keyword>
<dbReference type="STRING" id="1419482.SAMN05444266_105482"/>
<keyword evidence="2" id="KW-1133">Transmembrane helix</keyword>
<evidence type="ECO:0000256" key="2">
    <source>
        <dbReference type="SAM" id="Phobius"/>
    </source>
</evidence>
<evidence type="ECO:0000313" key="4">
    <source>
        <dbReference type="EMBL" id="SHL92234.1"/>
    </source>
</evidence>
<feature type="region of interest" description="Disordered" evidence="1">
    <location>
        <begin position="90"/>
        <end position="110"/>
    </location>
</feature>
<protein>
    <submittedName>
        <fullName evidence="4">Outer membrane protein beta-barrel domain-containing protein</fullName>
    </submittedName>
</protein>
<reference evidence="4 5" key="1">
    <citation type="submission" date="2016-11" db="EMBL/GenBank/DDBJ databases">
        <authorList>
            <person name="Jaros S."/>
            <person name="Januszkiewicz K."/>
            <person name="Wedrychowicz H."/>
        </authorList>
    </citation>
    <scope>NUCLEOTIDE SEQUENCE [LARGE SCALE GENOMIC DNA]</scope>
    <source>
        <strain evidence="4 5">DSM 27406</strain>
    </source>
</reference>
<dbReference type="EMBL" id="FRBL01000005">
    <property type="protein sequence ID" value="SHL92234.1"/>
    <property type="molecule type" value="Genomic_DNA"/>
</dbReference>
<feature type="domain" description="Outer membrane protein beta-barrel" evidence="3">
    <location>
        <begin position="199"/>
        <end position="329"/>
    </location>
</feature>
<evidence type="ECO:0000313" key="5">
    <source>
        <dbReference type="Proteomes" id="UP000184420"/>
    </source>
</evidence>
<accession>A0A1M7EKL3</accession>
<evidence type="ECO:0000256" key="1">
    <source>
        <dbReference type="SAM" id="MobiDB-lite"/>
    </source>
</evidence>
<feature type="transmembrane region" description="Helical" evidence="2">
    <location>
        <begin position="43"/>
        <end position="63"/>
    </location>
</feature>
<evidence type="ECO:0000259" key="3">
    <source>
        <dbReference type="Pfam" id="PF13568"/>
    </source>
</evidence>
<gene>
    <name evidence="4" type="ORF">SAMN05444266_105482</name>
</gene>
<dbReference type="Proteomes" id="UP000184420">
    <property type="component" value="Unassembled WGS sequence"/>
</dbReference>